<dbReference type="Proteomes" id="UP000008825">
    <property type="component" value="Chromosome"/>
</dbReference>
<organism evidence="1 2">
    <name type="scientific">Citrifermentans bemidjiense (strain ATCC BAA-1014 / DSM 16622 / JCM 12645 / Bem)</name>
    <name type="common">Geobacter bemidjiensis</name>
    <dbReference type="NCBI Taxonomy" id="404380"/>
    <lineage>
        <taxon>Bacteria</taxon>
        <taxon>Pseudomonadati</taxon>
        <taxon>Thermodesulfobacteriota</taxon>
        <taxon>Desulfuromonadia</taxon>
        <taxon>Geobacterales</taxon>
        <taxon>Geobacteraceae</taxon>
        <taxon>Citrifermentans</taxon>
    </lineage>
</organism>
<dbReference type="eggNOG" id="COG4104">
    <property type="taxonomic scope" value="Bacteria"/>
</dbReference>
<dbReference type="InterPro" id="IPR029058">
    <property type="entry name" value="AB_hydrolase_fold"/>
</dbReference>
<dbReference type="Pfam" id="PF26363">
    <property type="entry name" value="Phospholipase-like"/>
    <property type="match status" value="1"/>
</dbReference>
<reference evidence="1 2" key="2">
    <citation type="journal article" date="2010" name="BMC Genomics">
        <title>The genome of Geobacter bemidjiensis, exemplar for the subsurface clade of Geobacter species that predominate in Fe(III)-reducing subsurface environments.</title>
        <authorList>
            <person name="Aklujkar M."/>
            <person name="Young N.D."/>
            <person name="Holmes D."/>
            <person name="Chavan M."/>
            <person name="Risso C."/>
            <person name="Kiss H.E."/>
            <person name="Han C.S."/>
            <person name="Land M.L."/>
            <person name="Lovley D.R."/>
        </authorList>
    </citation>
    <scope>NUCLEOTIDE SEQUENCE [LARGE SCALE GENOMIC DNA]</scope>
    <source>
        <strain evidence="2">ATCC BAA-1014 / DSM 16622 / JCM 12645 / Bem</strain>
    </source>
</reference>
<accession>B5E870</accession>
<dbReference type="AlphaFoldDB" id="B5E870"/>
<keyword evidence="2" id="KW-1185">Reference proteome</keyword>
<evidence type="ECO:0000313" key="2">
    <source>
        <dbReference type="Proteomes" id="UP000008825"/>
    </source>
</evidence>
<name>B5E870_CITBB</name>
<dbReference type="EMBL" id="CP001124">
    <property type="protein sequence ID" value="ACH40039.1"/>
    <property type="molecule type" value="Genomic_DNA"/>
</dbReference>
<dbReference type="OrthoDB" id="5400037at2"/>
<dbReference type="STRING" id="404380.Gbem_3037"/>
<reference evidence="1 2" key="1">
    <citation type="submission" date="2008-07" db="EMBL/GenBank/DDBJ databases">
        <title>Complete sequence of Geobacter bemidjiensis BEM.</title>
        <authorList>
            <consortium name="US DOE Joint Genome Institute"/>
            <person name="Lucas S."/>
            <person name="Copeland A."/>
            <person name="Lapidus A."/>
            <person name="Glavina del Rio T."/>
            <person name="Dalin E."/>
            <person name="Tice H."/>
            <person name="Bruce D."/>
            <person name="Goodwin L."/>
            <person name="Pitluck S."/>
            <person name="Kiss H."/>
            <person name="Brettin T."/>
            <person name="Detter J.C."/>
            <person name="Han C."/>
            <person name="Kuske C.R."/>
            <person name="Schmutz J."/>
            <person name="Larimer F."/>
            <person name="Land M."/>
            <person name="Hauser L."/>
            <person name="Kyrpides N."/>
            <person name="Lykidis A."/>
            <person name="Lovley D."/>
            <person name="Richardson P."/>
        </authorList>
    </citation>
    <scope>NUCLEOTIDE SEQUENCE [LARGE SCALE GENOMIC DNA]</scope>
    <source>
        <strain evidence="2">ATCC BAA-1014 / DSM 16622 / JCM 12645 / Bem</strain>
    </source>
</reference>
<dbReference type="KEGG" id="gbm:Gbem_3037"/>
<sequence length="368" mass="40317">MLADPIKAVLAPRLARMKSQELKRAAAGKTDAMRQHEYMVARESILGDLSSMPVSTTQECIRNTKAARRKERLDLVSRELVACPKHATEAVRLRKDMDEVENMRCAKHVYLANDPKAPPELRDNPPPGFLKPTQEELKKIGLDQEMLTPTKSNFRAAIYIKDPTVWGKDPKPSAVLSLRGSTPEEEDWENNFNQDANKEAPYYRNAVQMGNMLAAVKASVHIVGHSLGGGLASAVQGGSGLTASTYNAAGLHPATVARYSQDTEHVAAEAEKITAIRLKGEVLTKTQEEFLGSKGLSLIANDAAGTKHDVTPSHDQASFRNLKKTGYIPSEESYDTYLHGMDEVIAATEKSKTSDEATMRSCKENRSG</sequence>
<dbReference type="RefSeq" id="WP_012531470.1">
    <property type="nucleotide sequence ID" value="NC_011146.1"/>
</dbReference>
<evidence type="ECO:0000313" key="1">
    <source>
        <dbReference type="EMBL" id="ACH40039.1"/>
    </source>
</evidence>
<dbReference type="SUPFAM" id="SSF53474">
    <property type="entry name" value="alpha/beta-Hydrolases"/>
    <property type="match status" value="1"/>
</dbReference>
<proteinExistence type="predicted"/>
<dbReference type="HOGENOM" id="CLU_751765_0_0_7"/>
<gene>
    <name evidence="1" type="ordered locus">Gbem_3037</name>
</gene>
<protein>
    <recommendedName>
        <fullName evidence="3">Phospholipase A1</fullName>
    </recommendedName>
</protein>
<evidence type="ECO:0008006" key="3">
    <source>
        <dbReference type="Google" id="ProtNLM"/>
    </source>
</evidence>